<evidence type="ECO:0000256" key="9">
    <source>
        <dbReference type="ARBA" id="ARBA00023136"/>
    </source>
</evidence>
<evidence type="ECO:0000256" key="10">
    <source>
        <dbReference type="ARBA" id="ARBA00023166"/>
    </source>
</evidence>
<comment type="similarity">
    <text evidence="2">Belongs to the band 7/mec-2 family.</text>
</comment>
<keyword evidence="8" id="KW-0443">Lipid metabolism</keyword>
<feature type="domain" description="Band 7" evidence="14">
    <location>
        <begin position="50"/>
        <end position="252"/>
    </location>
</feature>
<dbReference type="Ensembl" id="ENSACLT00000042654.1">
    <property type="protein sequence ID" value="ENSACLP00000064603.1"/>
    <property type="gene ID" value="ENSACLG00000002557.2"/>
</dbReference>
<dbReference type="Pfam" id="PF01145">
    <property type="entry name" value="Band_7"/>
    <property type="match status" value="1"/>
</dbReference>
<organism evidence="15 16">
    <name type="scientific">Astatotilapia calliptera</name>
    <name type="common">Eastern happy</name>
    <name type="synonym">Chromis callipterus</name>
    <dbReference type="NCBI Taxonomy" id="8154"/>
    <lineage>
        <taxon>Eukaryota</taxon>
        <taxon>Metazoa</taxon>
        <taxon>Chordata</taxon>
        <taxon>Craniata</taxon>
        <taxon>Vertebrata</taxon>
        <taxon>Euteleostomi</taxon>
        <taxon>Actinopterygii</taxon>
        <taxon>Neopterygii</taxon>
        <taxon>Teleostei</taxon>
        <taxon>Neoteleostei</taxon>
        <taxon>Acanthomorphata</taxon>
        <taxon>Ovalentaria</taxon>
        <taxon>Cichlomorphae</taxon>
        <taxon>Cichliformes</taxon>
        <taxon>Cichlidae</taxon>
        <taxon>African cichlids</taxon>
        <taxon>Pseudocrenilabrinae</taxon>
        <taxon>Haplochromini</taxon>
        <taxon>Astatotilapia</taxon>
    </lineage>
</organism>
<name>A0AAX7U4G8_ASTCA</name>
<keyword evidence="4 13" id="KW-0812">Transmembrane</keyword>
<protein>
    <recommendedName>
        <fullName evidence="14">Band 7 domain-containing protein</fullName>
    </recommendedName>
</protein>
<evidence type="ECO:0000256" key="7">
    <source>
        <dbReference type="ARBA" id="ARBA00022989"/>
    </source>
</evidence>
<dbReference type="PANTHER" id="PTHR15351:SF4">
    <property type="entry name" value="ERLIN-2"/>
    <property type="match status" value="1"/>
</dbReference>
<dbReference type="GO" id="GO:0032933">
    <property type="term" value="P:SREBP signaling pathway"/>
    <property type="evidence" value="ECO:0007669"/>
    <property type="project" value="TreeGrafter"/>
</dbReference>
<keyword evidence="16" id="KW-1185">Reference proteome</keyword>
<evidence type="ECO:0000259" key="14">
    <source>
        <dbReference type="SMART" id="SM00244"/>
    </source>
</evidence>
<keyword evidence="5" id="KW-0256">Endoplasmic reticulum</keyword>
<evidence type="ECO:0000256" key="3">
    <source>
        <dbReference type="ARBA" id="ARBA00022548"/>
    </source>
</evidence>
<keyword evidence="10" id="KW-1207">Sterol metabolism</keyword>
<evidence type="ECO:0000256" key="2">
    <source>
        <dbReference type="ARBA" id="ARBA00008164"/>
    </source>
</evidence>
<dbReference type="GO" id="GO:0005789">
    <property type="term" value="C:endoplasmic reticulum membrane"/>
    <property type="evidence" value="ECO:0007669"/>
    <property type="project" value="UniProtKB-SubCell"/>
</dbReference>
<proteinExistence type="inferred from homology"/>
<evidence type="ECO:0000256" key="8">
    <source>
        <dbReference type="ARBA" id="ARBA00023098"/>
    </source>
</evidence>
<evidence type="ECO:0000256" key="4">
    <source>
        <dbReference type="ARBA" id="ARBA00022692"/>
    </source>
</evidence>
<dbReference type="InterPro" id="IPR001107">
    <property type="entry name" value="Band_7"/>
</dbReference>
<keyword evidence="7 13" id="KW-1133">Transmembrane helix</keyword>
<reference evidence="15" key="3">
    <citation type="submission" date="2025-08" db="UniProtKB">
        <authorList>
            <consortium name="Ensembl"/>
        </authorList>
    </citation>
    <scope>IDENTIFICATION</scope>
</reference>
<evidence type="ECO:0000256" key="11">
    <source>
        <dbReference type="ARBA" id="ARBA00023180"/>
    </source>
</evidence>
<reference evidence="15" key="4">
    <citation type="submission" date="2025-09" db="UniProtKB">
        <authorList>
            <consortium name="Ensembl"/>
        </authorList>
    </citation>
    <scope>IDENTIFICATION</scope>
</reference>
<dbReference type="GO" id="GO:0008203">
    <property type="term" value="P:cholesterol metabolic process"/>
    <property type="evidence" value="ECO:0007669"/>
    <property type="project" value="UniProtKB-KW"/>
</dbReference>
<feature type="transmembrane region" description="Helical" evidence="13">
    <location>
        <begin position="33"/>
        <end position="52"/>
    </location>
</feature>
<evidence type="ECO:0000256" key="1">
    <source>
        <dbReference type="ARBA" id="ARBA00004648"/>
    </source>
</evidence>
<keyword evidence="9 13" id="KW-0472">Membrane</keyword>
<evidence type="ECO:0000313" key="16">
    <source>
        <dbReference type="Proteomes" id="UP000265100"/>
    </source>
</evidence>
<dbReference type="PANTHER" id="PTHR15351">
    <property type="entry name" value="ERLIN (ER LIPID RAFT ASSOCIATED PROTEIN) HOMOLOG"/>
    <property type="match status" value="1"/>
</dbReference>
<keyword evidence="6" id="KW-0735">Signal-anchor</keyword>
<dbReference type="CDD" id="cd03406">
    <property type="entry name" value="SPFH_like_u3"/>
    <property type="match status" value="1"/>
</dbReference>
<dbReference type="Proteomes" id="UP000265100">
    <property type="component" value="Chromosome 12"/>
</dbReference>
<accession>A0AAX7U4G8</accession>
<dbReference type="GeneTree" id="ENSGT00390000014666"/>
<evidence type="ECO:0000256" key="6">
    <source>
        <dbReference type="ARBA" id="ARBA00022968"/>
    </source>
</evidence>
<reference evidence="16" key="2">
    <citation type="submission" date="2023-03" db="EMBL/GenBank/DDBJ databases">
        <authorList>
            <consortium name="Wellcome Sanger Institute Data Sharing"/>
        </authorList>
    </citation>
    <scope>NUCLEOTIDE SEQUENCE [LARGE SCALE GENOMIC DNA]</scope>
</reference>
<keyword evidence="3" id="KW-0153">Cholesterol metabolism</keyword>
<evidence type="ECO:0000256" key="13">
    <source>
        <dbReference type="SAM" id="Phobius"/>
    </source>
</evidence>
<dbReference type="GO" id="GO:0031625">
    <property type="term" value="F:ubiquitin protein ligase binding"/>
    <property type="evidence" value="ECO:0007669"/>
    <property type="project" value="InterPro"/>
</dbReference>
<evidence type="ECO:0000256" key="5">
    <source>
        <dbReference type="ARBA" id="ARBA00022824"/>
    </source>
</evidence>
<dbReference type="AlphaFoldDB" id="A0AAX7U4G8"/>
<dbReference type="GO" id="GO:0015485">
    <property type="term" value="F:cholesterol binding"/>
    <property type="evidence" value="ECO:0007669"/>
    <property type="project" value="TreeGrafter"/>
</dbReference>
<keyword evidence="11" id="KW-0325">Glycoprotein</keyword>
<comment type="subcellular location">
    <subcellularLocation>
        <location evidence="1">Endoplasmic reticulum membrane</location>
        <topology evidence="1">Single-pass type II membrane protein</topology>
    </subcellularLocation>
</comment>
<dbReference type="SMART" id="SM00244">
    <property type="entry name" value="PHB"/>
    <property type="match status" value="1"/>
</dbReference>
<evidence type="ECO:0000256" key="12">
    <source>
        <dbReference type="ARBA" id="ARBA00023221"/>
    </source>
</evidence>
<dbReference type="InterPro" id="IPR033294">
    <property type="entry name" value="Erlin1/2"/>
</dbReference>
<sequence>MPHSQKENEKESTGGVSYLCCCHLSRNYRMAQWGAVFSIIAALGGAALLASVHKIDEGHTGVYYRGGALLTTTSGPGFHLMLPFITTYKSVQTTLQTDEVKNVPCGTSGGVMIYFDRIEVVNYLIPSAVYDIVRNFTADYDKALIFNKVHHELNQFCSVHSLQEVYIGLFGEGRGGFRAPLLTVGEPEVFQSFSSLPAFFAHFSATDQIDENLKLTLQEDLTNMAPGLIIQAVRVTKPNIPESIRRNYELMESEKTKLLISQQTQKVVEKEAETERIKAVIEAEKVAQVAEIKFGQKVMEKETEKRISEIEDGAFLARQKAKADAEFYTSQRAAEANKLKLTPEYLQLMKYKAIAANSKIYFGSDIPQMFVDSGSAGSSIKASAAMDIVAEHIMDLD</sequence>
<reference evidence="15 16" key="1">
    <citation type="submission" date="2018-05" db="EMBL/GenBank/DDBJ databases">
        <authorList>
            <person name="Datahose"/>
        </authorList>
    </citation>
    <scope>NUCLEOTIDE SEQUENCE</scope>
</reference>
<keyword evidence="12" id="KW-0753">Steroid metabolism</keyword>
<evidence type="ECO:0000313" key="15">
    <source>
        <dbReference type="Ensembl" id="ENSACLP00000064603.1"/>
    </source>
</evidence>